<keyword evidence="9" id="KW-0376">Hydrogen peroxide</keyword>
<keyword evidence="6 10" id="KW-0106">Calcium</keyword>
<evidence type="ECO:0000256" key="7">
    <source>
        <dbReference type="ARBA" id="ARBA00023002"/>
    </source>
</evidence>
<evidence type="ECO:0000256" key="4">
    <source>
        <dbReference type="ARBA" id="ARBA00022617"/>
    </source>
</evidence>
<reference evidence="14" key="3">
    <citation type="submission" date="2021-05" db="UniProtKB">
        <authorList>
            <consortium name="EnsemblPlants"/>
        </authorList>
    </citation>
    <scope>IDENTIFICATION</scope>
    <source>
        <strain evidence="14">cv. B73</strain>
    </source>
</reference>
<name>A0A804RIV0_MAIZE</name>
<feature type="compositionally biased region" description="Low complexity" evidence="12">
    <location>
        <begin position="18"/>
        <end position="33"/>
    </location>
</feature>
<feature type="binding site" description="axial binding residue" evidence="10">
    <location>
        <position position="8"/>
    </location>
    <ligand>
        <name>heme b</name>
        <dbReference type="ChEBI" id="CHEBI:60344"/>
    </ligand>
    <ligandPart>
        <name>Fe</name>
        <dbReference type="ChEBI" id="CHEBI:18248"/>
    </ligandPart>
</feature>
<gene>
    <name evidence="14" type="primary">LOC103642599</name>
</gene>
<accession>A0A804RIV0</accession>
<dbReference type="SUPFAM" id="SSF48113">
    <property type="entry name" value="Heme-dependent peroxidases"/>
    <property type="match status" value="1"/>
</dbReference>
<dbReference type="GO" id="GO:0020037">
    <property type="term" value="F:heme binding"/>
    <property type="evidence" value="ECO:0007669"/>
    <property type="project" value="InterPro"/>
</dbReference>
<protein>
    <recommendedName>
        <fullName evidence="13">Plant heme peroxidase family profile domain-containing protein</fullName>
    </recommendedName>
</protein>
<evidence type="ECO:0000256" key="11">
    <source>
        <dbReference type="RuleBase" id="RU004241"/>
    </source>
</evidence>
<dbReference type="PANTHER" id="PTHR31517:SF84">
    <property type="entry name" value="PEROXIDASE"/>
    <property type="match status" value="1"/>
</dbReference>
<dbReference type="GO" id="GO:0006979">
    <property type="term" value="P:response to oxidative stress"/>
    <property type="evidence" value="ECO:0007669"/>
    <property type="project" value="InterPro"/>
</dbReference>
<evidence type="ECO:0000256" key="5">
    <source>
        <dbReference type="ARBA" id="ARBA00022723"/>
    </source>
</evidence>
<feature type="compositionally biased region" description="Low complexity" evidence="12">
    <location>
        <begin position="51"/>
        <end position="62"/>
    </location>
</feature>
<feature type="region of interest" description="Disordered" evidence="12">
    <location>
        <begin position="1"/>
        <end position="62"/>
    </location>
</feature>
<keyword evidence="15" id="KW-1185">Reference proteome</keyword>
<keyword evidence="4" id="KW-0349">Heme</keyword>
<comment type="cofactor">
    <cofactor evidence="10">
        <name>Ca(2+)</name>
        <dbReference type="ChEBI" id="CHEBI:29108"/>
    </cofactor>
    <text evidence="10">Binds 2 calcium ions per subunit.</text>
</comment>
<dbReference type="InterPro" id="IPR002016">
    <property type="entry name" value="Haem_peroxidase"/>
</dbReference>
<evidence type="ECO:0000256" key="6">
    <source>
        <dbReference type="ARBA" id="ARBA00022837"/>
    </source>
</evidence>
<evidence type="ECO:0000256" key="12">
    <source>
        <dbReference type="SAM" id="MobiDB-lite"/>
    </source>
</evidence>
<evidence type="ECO:0000256" key="8">
    <source>
        <dbReference type="ARBA" id="ARBA00023004"/>
    </source>
</evidence>
<comment type="catalytic activity">
    <reaction evidence="1">
        <text>2 a phenolic donor + H2O2 = 2 a phenolic radical donor + 2 H2O</text>
        <dbReference type="Rhea" id="RHEA:56136"/>
        <dbReference type="ChEBI" id="CHEBI:15377"/>
        <dbReference type="ChEBI" id="CHEBI:16240"/>
        <dbReference type="ChEBI" id="CHEBI:139520"/>
        <dbReference type="ChEBI" id="CHEBI:139521"/>
        <dbReference type="EC" id="1.11.1.7"/>
    </reaction>
</comment>
<evidence type="ECO:0000256" key="2">
    <source>
        <dbReference type="ARBA" id="ARBA00004613"/>
    </source>
</evidence>
<dbReference type="Pfam" id="PF00141">
    <property type="entry name" value="peroxidase"/>
    <property type="match status" value="1"/>
</dbReference>
<evidence type="ECO:0000256" key="3">
    <source>
        <dbReference type="ARBA" id="ARBA00022559"/>
    </source>
</evidence>
<dbReference type="EnsemblPlants" id="Zm00001eb417340_T002">
    <property type="protein sequence ID" value="Zm00001eb417340_P002"/>
    <property type="gene ID" value="Zm00001eb417340"/>
</dbReference>
<feature type="binding site" evidence="10">
    <location>
        <position position="68"/>
    </location>
    <ligand>
        <name>Ca(2+)</name>
        <dbReference type="ChEBI" id="CHEBI:29108"/>
        <label>2</label>
    </ligand>
</feature>
<evidence type="ECO:0000313" key="15">
    <source>
        <dbReference type="Proteomes" id="UP000007305"/>
    </source>
</evidence>
<dbReference type="Gramene" id="Zm00001eb417340_T002">
    <property type="protein sequence ID" value="Zm00001eb417340_P002"/>
    <property type="gene ID" value="Zm00001eb417340"/>
</dbReference>
<reference evidence="15" key="1">
    <citation type="journal article" date="2009" name="Science">
        <title>The B73 maize genome: complexity, diversity, and dynamics.</title>
        <authorList>
            <person name="Schnable P.S."/>
            <person name="Ware D."/>
            <person name="Fulton R.S."/>
            <person name="Stein J.C."/>
            <person name="Wei F."/>
            <person name="Pasternak S."/>
            <person name="Liang C."/>
            <person name="Zhang J."/>
            <person name="Fulton L."/>
            <person name="Graves T.A."/>
            <person name="Minx P."/>
            <person name="Reily A.D."/>
            <person name="Courtney L."/>
            <person name="Kruchowski S.S."/>
            <person name="Tomlinson C."/>
            <person name="Strong C."/>
            <person name="Delehaunty K."/>
            <person name="Fronick C."/>
            <person name="Courtney B."/>
            <person name="Rock S.M."/>
            <person name="Belter E."/>
            <person name="Du F."/>
            <person name="Kim K."/>
            <person name="Abbott R.M."/>
            <person name="Cotton M."/>
            <person name="Levy A."/>
            <person name="Marchetto P."/>
            <person name="Ochoa K."/>
            <person name="Jackson S.M."/>
            <person name="Gillam B."/>
            <person name="Chen W."/>
            <person name="Yan L."/>
            <person name="Higginbotham J."/>
            <person name="Cardenas M."/>
            <person name="Waligorski J."/>
            <person name="Applebaum E."/>
            <person name="Phelps L."/>
            <person name="Falcone J."/>
            <person name="Kanchi K."/>
            <person name="Thane T."/>
            <person name="Scimone A."/>
            <person name="Thane N."/>
            <person name="Henke J."/>
            <person name="Wang T."/>
            <person name="Ruppert J."/>
            <person name="Shah N."/>
            <person name="Rotter K."/>
            <person name="Hodges J."/>
            <person name="Ingenthron E."/>
            <person name="Cordes M."/>
            <person name="Kohlberg S."/>
            <person name="Sgro J."/>
            <person name="Delgado B."/>
            <person name="Mead K."/>
            <person name="Chinwalla A."/>
            <person name="Leonard S."/>
            <person name="Crouse K."/>
            <person name="Collura K."/>
            <person name="Kudrna D."/>
            <person name="Currie J."/>
            <person name="He R."/>
            <person name="Angelova A."/>
            <person name="Rajasekar S."/>
            <person name="Mueller T."/>
            <person name="Lomeli R."/>
            <person name="Scara G."/>
            <person name="Ko A."/>
            <person name="Delaney K."/>
            <person name="Wissotski M."/>
            <person name="Lopez G."/>
            <person name="Campos D."/>
            <person name="Braidotti M."/>
            <person name="Ashley E."/>
            <person name="Golser W."/>
            <person name="Kim H."/>
            <person name="Lee S."/>
            <person name="Lin J."/>
            <person name="Dujmic Z."/>
            <person name="Kim W."/>
            <person name="Talag J."/>
            <person name="Zuccolo A."/>
            <person name="Fan C."/>
            <person name="Sebastian A."/>
            <person name="Kramer M."/>
            <person name="Spiegel L."/>
            <person name="Nascimento L."/>
            <person name="Zutavern T."/>
            <person name="Miller B."/>
            <person name="Ambroise C."/>
            <person name="Muller S."/>
            <person name="Spooner W."/>
            <person name="Narechania A."/>
            <person name="Ren L."/>
            <person name="Wei S."/>
            <person name="Kumari S."/>
            <person name="Faga B."/>
            <person name="Levy M.J."/>
            <person name="McMahan L."/>
            <person name="Van Buren P."/>
            <person name="Vaughn M.W."/>
            <person name="Ying K."/>
            <person name="Yeh C.-T."/>
            <person name="Emrich S.J."/>
            <person name="Jia Y."/>
            <person name="Kalyanaraman A."/>
            <person name="Hsia A.-P."/>
            <person name="Barbazuk W.B."/>
            <person name="Baucom R.S."/>
            <person name="Brutnell T.P."/>
            <person name="Carpita N.C."/>
            <person name="Chaparro C."/>
            <person name="Chia J.-M."/>
            <person name="Deragon J.-M."/>
            <person name="Estill J.C."/>
            <person name="Fu Y."/>
            <person name="Jeddeloh J.A."/>
            <person name="Han Y."/>
            <person name="Lee H."/>
            <person name="Li P."/>
            <person name="Lisch D.R."/>
            <person name="Liu S."/>
            <person name="Liu Z."/>
            <person name="Nagel D.H."/>
            <person name="McCann M.C."/>
            <person name="SanMiguel P."/>
            <person name="Myers A.M."/>
            <person name="Nettleton D."/>
            <person name="Nguyen J."/>
            <person name="Penning B.W."/>
            <person name="Ponnala L."/>
            <person name="Schneider K.L."/>
            <person name="Schwartz D.C."/>
            <person name="Sharma A."/>
            <person name="Soderlund C."/>
            <person name="Springer N.M."/>
            <person name="Sun Q."/>
            <person name="Wang H."/>
            <person name="Waterman M."/>
            <person name="Westerman R."/>
            <person name="Wolfgruber T.K."/>
            <person name="Yang L."/>
            <person name="Yu Y."/>
            <person name="Zhang L."/>
            <person name="Zhou S."/>
            <person name="Zhu Q."/>
            <person name="Bennetzen J.L."/>
            <person name="Dawe R.K."/>
            <person name="Jiang J."/>
            <person name="Jiang N."/>
            <person name="Presting G.G."/>
            <person name="Wessler S.R."/>
            <person name="Aluru S."/>
            <person name="Martienssen R.A."/>
            <person name="Clifton S.W."/>
            <person name="McCombie W.R."/>
            <person name="Wing R.A."/>
            <person name="Wilson R.K."/>
        </authorList>
    </citation>
    <scope>NUCLEOTIDE SEQUENCE [LARGE SCALE GENOMIC DNA]</scope>
    <source>
        <strain evidence="15">cv. B73</strain>
    </source>
</reference>
<dbReference type="GO" id="GO:0042744">
    <property type="term" value="P:hydrogen peroxide catabolic process"/>
    <property type="evidence" value="ECO:0007669"/>
    <property type="project" value="UniProtKB-KW"/>
</dbReference>
<proteinExistence type="inferred from homology"/>
<dbReference type="AlphaFoldDB" id="A0A804RIV0"/>
<dbReference type="GO" id="GO:0140825">
    <property type="term" value="F:lactoperoxidase activity"/>
    <property type="evidence" value="ECO:0007669"/>
    <property type="project" value="UniProtKB-EC"/>
</dbReference>
<evidence type="ECO:0000256" key="9">
    <source>
        <dbReference type="ARBA" id="ARBA00023324"/>
    </source>
</evidence>
<organism evidence="14 15">
    <name type="scientific">Zea mays</name>
    <name type="common">Maize</name>
    <dbReference type="NCBI Taxonomy" id="4577"/>
    <lineage>
        <taxon>Eukaryota</taxon>
        <taxon>Viridiplantae</taxon>
        <taxon>Streptophyta</taxon>
        <taxon>Embryophyta</taxon>
        <taxon>Tracheophyta</taxon>
        <taxon>Spermatophyta</taxon>
        <taxon>Magnoliopsida</taxon>
        <taxon>Liliopsida</taxon>
        <taxon>Poales</taxon>
        <taxon>Poaceae</taxon>
        <taxon>PACMAD clade</taxon>
        <taxon>Panicoideae</taxon>
        <taxon>Andropogonodae</taxon>
        <taxon>Andropogoneae</taxon>
        <taxon>Tripsacinae</taxon>
        <taxon>Zea</taxon>
    </lineage>
</organism>
<keyword evidence="3" id="KW-0575">Peroxidase</keyword>
<dbReference type="Gene3D" id="1.10.420.10">
    <property type="entry name" value="Peroxidase, domain 2"/>
    <property type="match status" value="1"/>
</dbReference>
<reference evidence="14" key="2">
    <citation type="submission" date="2019-07" db="EMBL/GenBank/DDBJ databases">
        <authorList>
            <person name="Seetharam A."/>
            <person name="Woodhouse M."/>
            <person name="Cannon E."/>
        </authorList>
    </citation>
    <scope>NUCLEOTIDE SEQUENCE [LARGE SCALE GENOMIC DNA]</scope>
    <source>
        <strain evidence="14">cv. B73</strain>
    </source>
</reference>
<keyword evidence="5 10" id="KW-0479">Metal-binding</keyword>
<comment type="subcellular location">
    <subcellularLocation>
        <location evidence="2">Secreted</location>
    </subcellularLocation>
</comment>
<keyword evidence="8 10" id="KW-0408">Iron</keyword>
<feature type="binding site" evidence="10">
    <location>
        <position position="65"/>
    </location>
    <ligand>
        <name>Ca(2+)</name>
        <dbReference type="ChEBI" id="CHEBI:29108"/>
        <label>2</label>
    </ligand>
</feature>
<feature type="binding site" evidence="10">
    <location>
        <position position="73"/>
    </location>
    <ligand>
        <name>Ca(2+)</name>
        <dbReference type="ChEBI" id="CHEBI:29108"/>
        <label>2</label>
    </ligand>
</feature>
<dbReference type="PANTHER" id="PTHR31517">
    <property type="match status" value="1"/>
</dbReference>
<evidence type="ECO:0000256" key="10">
    <source>
        <dbReference type="PIRSR" id="PIRSR600823-3"/>
    </source>
</evidence>
<sequence length="148" mass="16195">MVTLSGTHTIGRSHCPPSRSGSTTSVGSWGGQTRPSTQPMLGTSRRGALGRPPTTRWTPTVVPLDPVTPTTFDNQYYKNVLAHKVLFVSDNTLLDNPWTAKMVHFNLAVEKAWQVKFAKALAKMGKVQVLTSDEGEIRGKCFAANPHY</sequence>
<dbReference type="Proteomes" id="UP000007305">
    <property type="component" value="Chromosome 10"/>
</dbReference>
<feature type="compositionally biased region" description="Polar residues" evidence="12">
    <location>
        <begin position="1"/>
        <end position="10"/>
    </location>
</feature>
<dbReference type="InterPro" id="IPR000823">
    <property type="entry name" value="Peroxidase_pln"/>
</dbReference>
<dbReference type="PROSITE" id="PS50873">
    <property type="entry name" value="PEROXIDASE_4"/>
    <property type="match status" value="1"/>
</dbReference>
<evidence type="ECO:0000256" key="1">
    <source>
        <dbReference type="ARBA" id="ARBA00000189"/>
    </source>
</evidence>
<comment type="cofactor">
    <cofactor evidence="10">
        <name>heme b</name>
        <dbReference type="ChEBI" id="CHEBI:60344"/>
    </cofactor>
    <text evidence="10">Binds 1 heme b (iron(II)-protoporphyrin IX) group per subunit.</text>
</comment>
<dbReference type="PRINTS" id="PR00461">
    <property type="entry name" value="PLPEROXIDASE"/>
</dbReference>
<evidence type="ECO:0000259" key="13">
    <source>
        <dbReference type="PROSITE" id="PS50873"/>
    </source>
</evidence>
<feature type="domain" description="Plant heme peroxidase family profile" evidence="13">
    <location>
        <begin position="1"/>
        <end position="145"/>
    </location>
</feature>
<keyword evidence="7" id="KW-0560">Oxidoreductase</keyword>
<dbReference type="GO" id="GO:0046872">
    <property type="term" value="F:metal ion binding"/>
    <property type="evidence" value="ECO:0007669"/>
    <property type="project" value="UniProtKB-KW"/>
</dbReference>
<dbReference type="Gene3D" id="1.10.520.10">
    <property type="match status" value="1"/>
</dbReference>
<comment type="similarity">
    <text evidence="11">Belongs to the peroxidase family.</text>
</comment>
<dbReference type="GO" id="GO:0005576">
    <property type="term" value="C:extracellular region"/>
    <property type="evidence" value="ECO:0007669"/>
    <property type="project" value="UniProtKB-SubCell"/>
</dbReference>
<feature type="binding site" evidence="10">
    <location>
        <position position="9"/>
    </location>
    <ligand>
        <name>Ca(2+)</name>
        <dbReference type="ChEBI" id="CHEBI:29108"/>
        <label>2</label>
    </ligand>
</feature>
<dbReference type="InterPro" id="IPR010255">
    <property type="entry name" value="Haem_peroxidase_sf"/>
</dbReference>
<evidence type="ECO:0000313" key="14">
    <source>
        <dbReference type="EnsemblPlants" id="Zm00001eb417340_P002"/>
    </source>
</evidence>